<keyword evidence="3" id="KW-0413">Isomerase</keyword>
<evidence type="ECO:0000313" key="4">
    <source>
        <dbReference type="Proteomes" id="UP001606099"/>
    </source>
</evidence>
<dbReference type="Gene3D" id="1.10.8.1040">
    <property type="match status" value="1"/>
</dbReference>
<comment type="caution">
    <text evidence="3">The sequence shown here is derived from an EMBL/GenBank/DDBJ whole genome shotgun (WGS) entry which is preliminary data.</text>
</comment>
<gene>
    <name evidence="3" type="ORF">ACG0Z6_03365</name>
</gene>
<dbReference type="GO" id="GO:0003755">
    <property type="term" value="F:peptidyl-prolyl cis-trans isomerase activity"/>
    <property type="evidence" value="ECO:0007669"/>
    <property type="project" value="UniProtKB-EC"/>
</dbReference>
<dbReference type="Pfam" id="PF13624">
    <property type="entry name" value="SurA_N_3"/>
    <property type="match status" value="1"/>
</dbReference>
<protein>
    <submittedName>
        <fullName evidence="3">EpsD family peptidyl-prolyl cis-trans isomerase</fullName>
        <ecNumber evidence="3">5.2.1.8</ecNumber>
    </submittedName>
</protein>
<dbReference type="Pfam" id="PF13145">
    <property type="entry name" value="Rotamase_2"/>
    <property type="match status" value="1"/>
</dbReference>
<evidence type="ECO:0000256" key="1">
    <source>
        <dbReference type="SAM" id="MobiDB-lite"/>
    </source>
</evidence>
<keyword evidence="4" id="KW-1185">Reference proteome</keyword>
<feature type="region of interest" description="Disordered" evidence="1">
    <location>
        <begin position="288"/>
        <end position="324"/>
    </location>
</feature>
<sequence>MIEAMTANSPSLLKVSVIALALTLTACGKSDGEKKASQTAVRVNSEEVTVHQINYVLQRQQGIRPEQQEAATKQILERLIDQELAVQKAQDLKLDRDSNVVQQVEYAKREILARAYAEKISQSASKPSADEVTKYYDANPALFKERRVYNFQEIGIEANAEKQAAVRDKLRQAKSIQEFVEYLKAEQIRFGVNQTVRPAEQLPLSSVESMSRLKDGDSIVNSTANGLQVLHLAASKVQSITLEQAKPAIEQFLLNQRKGELMKADIKQLRDSAKIEYIGKFKENASAAPGAEAPAKAQPAAPVASAPKPNALDADAVSKGLGIK</sequence>
<reference evidence="3 4" key="1">
    <citation type="submission" date="2024-08" db="EMBL/GenBank/DDBJ databases">
        <authorList>
            <person name="Lu H."/>
        </authorList>
    </citation>
    <scope>NUCLEOTIDE SEQUENCE [LARGE SCALE GENOMIC DNA]</scope>
    <source>
        <strain evidence="3 4">BYS180W</strain>
    </source>
</reference>
<evidence type="ECO:0000313" key="3">
    <source>
        <dbReference type="EMBL" id="MFG6447278.1"/>
    </source>
</evidence>
<dbReference type="InterPro" id="IPR027304">
    <property type="entry name" value="Trigger_fact/SurA_dom_sf"/>
</dbReference>
<dbReference type="SUPFAM" id="SSF109998">
    <property type="entry name" value="Triger factor/SurA peptide-binding domain-like"/>
    <property type="match status" value="1"/>
</dbReference>
<evidence type="ECO:0000259" key="2">
    <source>
        <dbReference type="Pfam" id="PF13145"/>
    </source>
</evidence>
<dbReference type="InterPro" id="IPR014274">
    <property type="entry name" value="PPIase_EpsD"/>
</dbReference>
<dbReference type="NCBIfam" id="TIGR02925">
    <property type="entry name" value="cis_trans_EpsD"/>
    <property type="match status" value="1"/>
</dbReference>
<dbReference type="EMBL" id="JBIGHZ010000001">
    <property type="protein sequence ID" value="MFG6447278.1"/>
    <property type="molecule type" value="Genomic_DNA"/>
</dbReference>
<organism evidence="3 4">
    <name type="scientific">Roseateles rivi</name>
    <dbReference type="NCBI Taxonomy" id="3299028"/>
    <lineage>
        <taxon>Bacteria</taxon>
        <taxon>Pseudomonadati</taxon>
        <taxon>Pseudomonadota</taxon>
        <taxon>Betaproteobacteria</taxon>
        <taxon>Burkholderiales</taxon>
        <taxon>Sphaerotilaceae</taxon>
        <taxon>Roseateles</taxon>
    </lineage>
</organism>
<dbReference type="Proteomes" id="UP001606099">
    <property type="component" value="Unassembled WGS sequence"/>
</dbReference>
<dbReference type="InterPro" id="IPR000297">
    <property type="entry name" value="PPIase_PpiC"/>
</dbReference>
<feature type="compositionally biased region" description="Low complexity" evidence="1">
    <location>
        <begin position="288"/>
        <end position="311"/>
    </location>
</feature>
<name>A0ABW7FSJ7_9BURK</name>
<proteinExistence type="predicted"/>
<accession>A0ABW7FSJ7</accession>
<feature type="domain" description="PpiC" evidence="2">
    <location>
        <begin position="127"/>
        <end position="247"/>
    </location>
</feature>
<dbReference type="EC" id="5.2.1.8" evidence="3"/>